<protein>
    <recommendedName>
        <fullName evidence="10">YcfA family protein</fullName>
    </recommendedName>
</protein>
<name>A0A2Z5G5F5_9BACT</name>
<dbReference type="Proteomes" id="UP000253606">
    <property type="component" value="Chromosome"/>
</dbReference>
<evidence type="ECO:0000256" key="7">
    <source>
        <dbReference type="ARBA" id="ARBA00023016"/>
    </source>
</evidence>
<sequence>MKRIGWNEVPRKSGSSHVRLIHKDYANPYIWSFSDSEELGPVMLAKIAKHTGLTEDDL</sequence>
<dbReference type="AlphaFoldDB" id="A0A2Z5G5F5"/>
<dbReference type="GO" id="GO:0003729">
    <property type="term" value="F:mRNA binding"/>
    <property type="evidence" value="ECO:0007669"/>
    <property type="project" value="InterPro"/>
</dbReference>
<organism evidence="8 9">
    <name type="scientific">Acidisarcina polymorpha</name>
    <dbReference type="NCBI Taxonomy" id="2211140"/>
    <lineage>
        <taxon>Bacteria</taxon>
        <taxon>Pseudomonadati</taxon>
        <taxon>Acidobacteriota</taxon>
        <taxon>Terriglobia</taxon>
        <taxon>Terriglobales</taxon>
        <taxon>Acidobacteriaceae</taxon>
        <taxon>Acidisarcina</taxon>
    </lineage>
</organism>
<gene>
    <name evidence="8" type="ORF">ACPOL_5209</name>
</gene>
<evidence type="ECO:0000256" key="6">
    <source>
        <dbReference type="ARBA" id="ARBA00022884"/>
    </source>
</evidence>
<dbReference type="SUPFAM" id="SSF54786">
    <property type="entry name" value="YcfA/nrd intein domain"/>
    <property type="match status" value="1"/>
</dbReference>
<dbReference type="Pfam" id="PF07927">
    <property type="entry name" value="HicA_toxin"/>
    <property type="match status" value="1"/>
</dbReference>
<dbReference type="GO" id="GO:0004519">
    <property type="term" value="F:endonuclease activity"/>
    <property type="evidence" value="ECO:0007669"/>
    <property type="project" value="UniProtKB-KW"/>
</dbReference>
<dbReference type="GO" id="GO:0016787">
    <property type="term" value="F:hydrolase activity"/>
    <property type="evidence" value="ECO:0007669"/>
    <property type="project" value="UniProtKB-KW"/>
</dbReference>
<evidence type="ECO:0000256" key="5">
    <source>
        <dbReference type="ARBA" id="ARBA00022801"/>
    </source>
</evidence>
<keyword evidence="4" id="KW-0255">Endonuclease</keyword>
<keyword evidence="2" id="KW-1277">Toxin-antitoxin system</keyword>
<evidence type="ECO:0008006" key="10">
    <source>
        <dbReference type="Google" id="ProtNLM"/>
    </source>
</evidence>
<dbReference type="EMBL" id="CP030840">
    <property type="protein sequence ID" value="AXC14463.1"/>
    <property type="molecule type" value="Genomic_DNA"/>
</dbReference>
<evidence type="ECO:0000313" key="9">
    <source>
        <dbReference type="Proteomes" id="UP000253606"/>
    </source>
</evidence>
<dbReference type="InterPro" id="IPR038570">
    <property type="entry name" value="HicA_sf"/>
</dbReference>
<keyword evidence="9" id="KW-1185">Reference proteome</keyword>
<evidence type="ECO:0000256" key="1">
    <source>
        <dbReference type="ARBA" id="ARBA00006620"/>
    </source>
</evidence>
<comment type="similarity">
    <text evidence="1">Belongs to the HicA mRNA interferase family.</text>
</comment>
<dbReference type="KEGG" id="abas:ACPOL_5209"/>
<reference evidence="8 9" key="1">
    <citation type="journal article" date="2018" name="Front. Microbiol.">
        <title>Hydrolytic Capabilities as a Key to Environmental Success: Chitinolytic and Cellulolytic Acidobacteria From Acidic Sub-arctic Soils and Boreal Peatlands.</title>
        <authorList>
            <person name="Belova S.E."/>
            <person name="Ravin N.V."/>
            <person name="Pankratov T.A."/>
            <person name="Rakitin A.L."/>
            <person name="Ivanova A.A."/>
            <person name="Beletsky A.V."/>
            <person name="Mardanov A.V."/>
            <person name="Sinninghe Damste J.S."/>
            <person name="Dedysh S.N."/>
        </authorList>
    </citation>
    <scope>NUCLEOTIDE SEQUENCE [LARGE SCALE GENOMIC DNA]</scope>
    <source>
        <strain evidence="8 9">SBC82</strain>
    </source>
</reference>
<evidence type="ECO:0000256" key="3">
    <source>
        <dbReference type="ARBA" id="ARBA00022722"/>
    </source>
</evidence>
<dbReference type="Gene3D" id="3.30.920.30">
    <property type="entry name" value="Hypothetical protein"/>
    <property type="match status" value="1"/>
</dbReference>
<evidence type="ECO:0000256" key="2">
    <source>
        <dbReference type="ARBA" id="ARBA00022649"/>
    </source>
</evidence>
<evidence type="ECO:0000313" key="8">
    <source>
        <dbReference type="EMBL" id="AXC14463.1"/>
    </source>
</evidence>
<evidence type="ECO:0000256" key="4">
    <source>
        <dbReference type="ARBA" id="ARBA00022759"/>
    </source>
</evidence>
<accession>A0A2Z5G5F5</accession>
<dbReference type="InterPro" id="IPR012933">
    <property type="entry name" value="HicA_mRNA_interferase"/>
</dbReference>
<proteinExistence type="inferred from homology"/>
<keyword evidence="6" id="KW-0694">RNA-binding</keyword>
<keyword evidence="5" id="KW-0378">Hydrolase</keyword>
<keyword evidence="7" id="KW-0346">Stress response</keyword>
<keyword evidence="3" id="KW-0540">Nuclease</keyword>